<feature type="domain" description="KaiC" evidence="7">
    <location>
        <begin position="12"/>
        <end position="251"/>
    </location>
</feature>
<dbReference type="PANTHER" id="PTHR42926">
    <property type="match status" value="1"/>
</dbReference>
<evidence type="ECO:0000259" key="7">
    <source>
        <dbReference type="PROSITE" id="PS51146"/>
    </source>
</evidence>
<dbReference type="InterPro" id="IPR010624">
    <property type="entry name" value="KaiC_dom"/>
</dbReference>
<proteinExistence type="predicted"/>
<gene>
    <name evidence="8" type="ORF">C7I55_13400</name>
</gene>
<dbReference type="GO" id="GO:0016787">
    <property type="term" value="F:hydrolase activity"/>
    <property type="evidence" value="ECO:0007669"/>
    <property type="project" value="UniProtKB-KW"/>
</dbReference>
<evidence type="ECO:0000256" key="2">
    <source>
        <dbReference type="ARBA" id="ARBA00022553"/>
    </source>
</evidence>
<dbReference type="Gene3D" id="3.40.50.300">
    <property type="entry name" value="P-loop containing nucleotide triphosphate hydrolases"/>
    <property type="match status" value="2"/>
</dbReference>
<feature type="domain" description="KaiC" evidence="7">
    <location>
        <begin position="254"/>
        <end position="485"/>
    </location>
</feature>
<dbReference type="Proteomes" id="UP000241167">
    <property type="component" value="Unassembled WGS sequence"/>
</dbReference>
<evidence type="ECO:0000256" key="5">
    <source>
        <dbReference type="ARBA" id="ARBA00022777"/>
    </source>
</evidence>
<evidence type="ECO:0000313" key="8">
    <source>
        <dbReference type="EMBL" id="PSJ39594.1"/>
    </source>
</evidence>
<evidence type="ECO:0000313" key="9">
    <source>
        <dbReference type="Proteomes" id="UP000241167"/>
    </source>
</evidence>
<evidence type="ECO:0000256" key="6">
    <source>
        <dbReference type="ARBA" id="ARBA00022801"/>
    </source>
</evidence>
<dbReference type="CDD" id="cd19488">
    <property type="entry name" value="KaiC-like_N"/>
    <property type="match status" value="1"/>
</dbReference>
<dbReference type="EMBL" id="PXYI01000004">
    <property type="protein sequence ID" value="PSJ39594.1"/>
    <property type="molecule type" value="Genomic_DNA"/>
</dbReference>
<keyword evidence="2" id="KW-0597">Phosphoprotein</keyword>
<dbReference type="PIRSF" id="PIRSF039117">
    <property type="entry name" value="KaiC"/>
    <property type="match status" value="1"/>
</dbReference>
<dbReference type="PANTHER" id="PTHR42926:SF1">
    <property type="entry name" value="CIRCADIAN CLOCK OSCILLATOR PROTEIN KAIC 1"/>
    <property type="match status" value="1"/>
</dbReference>
<keyword evidence="3" id="KW-0808">Transferase</keyword>
<dbReference type="GO" id="GO:0004674">
    <property type="term" value="F:protein serine/threonine kinase activity"/>
    <property type="evidence" value="ECO:0007669"/>
    <property type="project" value="UniProtKB-EC"/>
</dbReference>
<protein>
    <recommendedName>
        <fullName evidence="1">non-specific serine/threonine protein kinase</fullName>
        <ecNumber evidence="1">2.7.11.1</ecNumber>
    </recommendedName>
</protein>
<evidence type="ECO:0000256" key="3">
    <source>
        <dbReference type="ARBA" id="ARBA00022679"/>
    </source>
</evidence>
<sequence>MSGEEELVDEGGPVTSGLPELDYILAGGFAANRVHLVEGEPGAGKTTLGLQFLLEGKRKNERCLYITLSESRDELHHVARTHQWDLEGIEIFELVPPELSLDSEREQSIVYASDLELGETVGMVMEEVQRVAPARVVFDSLSEIRLLAQGPLRFRRQVLALKHYFAQRKCTVLFLDDLTQTADDLSLHSLAHGVLRLDQTAAGYGSERRRLRIWKMRGRGFRGGYHDITIQTGGMRIFPRLVAASHPDSGHLDAQAKSGIAELDALVGGGLDYGTANLIIGPSGSGKSTLTLQYVFAGLERGEKVLVVSFDETERVFMRRASGLGMDLGAHLESGLFTFRQVDPAELSPGELTSLLREQVGSGTSIVVLDSLTGYQHAMADEKYMLLQMHEIVTYLNQQNVLTFLILAQSGMVGQMQSPVDLTYLSDAVILLRFFEAQGRIRRALSMLKKRTGAHESTIRELMIDAGGLQVGDTLDGFRGVLTGVPVLEGEAQLIEERSDRRG</sequence>
<dbReference type="InterPro" id="IPR014774">
    <property type="entry name" value="KaiC-like_dom"/>
</dbReference>
<comment type="caution">
    <text evidence="8">The sequence shown here is derived from an EMBL/GenBank/DDBJ whole genome shotgun (WGS) entry which is preliminary data.</text>
</comment>
<dbReference type="PROSITE" id="PS51146">
    <property type="entry name" value="KAIC"/>
    <property type="match status" value="2"/>
</dbReference>
<dbReference type="EC" id="2.7.11.1" evidence="1"/>
<dbReference type="InterPro" id="IPR051347">
    <property type="entry name" value="Circadian_clock_KaiC-rel"/>
</dbReference>
<keyword evidence="9" id="KW-1185">Reference proteome</keyword>
<dbReference type="AlphaFoldDB" id="A0A2P7QNR3"/>
<dbReference type="Pfam" id="PF06745">
    <property type="entry name" value="ATPase"/>
    <property type="match status" value="2"/>
</dbReference>
<evidence type="ECO:0000256" key="1">
    <source>
        <dbReference type="ARBA" id="ARBA00012513"/>
    </source>
</evidence>
<accession>A0A2P7QNR3</accession>
<dbReference type="InterPro" id="IPR027417">
    <property type="entry name" value="P-loop_NTPase"/>
</dbReference>
<dbReference type="GO" id="GO:0005524">
    <property type="term" value="F:ATP binding"/>
    <property type="evidence" value="ECO:0007669"/>
    <property type="project" value="InterPro"/>
</dbReference>
<dbReference type="SUPFAM" id="SSF52540">
    <property type="entry name" value="P-loop containing nucleoside triphosphate hydrolases"/>
    <property type="match status" value="2"/>
</dbReference>
<dbReference type="OrthoDB" id="9787927at2"/>
<dbReference type="PRINTS" id="PR01874">
    <property type="entry name" value="DNAREPAIRADA"/>
</dbReference>
<dbReference type="InterPro" id="IPR003593">
    <property type="entry name" value="AAA+_ATPase"/>
</dbReference>
<keyword evidence="4" id="KW-0677">Repeat</keyword>
<keyword evidence="5" id="KW-0418">Kinase</keyword>
<evidence type="ECO:0000256" key="4">
    <source>
        <dbReference type="ARBA" id="ARBA00022737"/>
    </source>
</evidence>
<reference evidence="8 9" key="1">
    <citation type="submission" date="2018-03" db="EMBL/GenBank/DDBJ databases">
        <title>The draft genome of Sphingosinicella sp. GL-C-18.</title>
        <authorList>
            <person name="Liu L."/>
            <person name="Li L."/>
            <person name="Liang L."/>
            <person name="Zhang X."/>
            <person name="Wang T."/>
        </authorList>
    </citation>
    <scope>NUCLEOTIDE SEQUENCE [LARGE SCALE GENOMIC DNA]</scope>
    <source>
        <strain evidence="8 9">GL-C-18</strain>
    </source>
</reference>
<dbReference type="RefSeq" id="WP_106513492.1">
    <property type="nucleotide sequence ID" value="NZ_PXYI01000004.1"/>
</dbReference>
<organism evidence="8 9">
    <name type="scientific">Allosphingosinicella deserti</name>
    <dbReference type="NCBI Taxonomy" id="2116704"/>
    <lineage>
        <taxon>Bacteria</taxon>
        <taxon>Pseudomonadati</taxon>
        <taxon>Pseudomonadota</taxon>
        <taxon>Alphaproteobacteria</taxon>
        <taxon>Sphingomonadales</taxon>
        <taxon>Sphingomonadaceae</taxon>
        <taxon>Allosphingosinicella</taxon>
    </lineage>
</organism>
<name>A0A2P7QNR3_9SPHN</name>
<dbReference type="SMART" id="SM00382">
    <property type="entry name" value="AAA"/>
    <property type="match status" value="2"/>
</dbReference>
<dbReference type="InterPro" id="IPR030665">
    <property type="entry name" value="KaiC"/>
</dbReference>
<keyword evidence="6" id="KW-0378">Hydrolase</keyword>